<dbReference type="Proteomes" id="UP000316778">
    <property type="component" value="Unassembled WGS sequence"/>
</dbReference>
<dbReference type="SUPFAM" id="SSF52833">
    <property type="entry name" value="Thioredoxin-like"/>
    <property type="match status" value="1"/>
</dbReference>
<dbReference type="PANTHER" id="PTHR13887">
    <property type="entry name" value="GLUTATHIONE S-TRANSFERASE KAPPA"/>
    <property type="match status" value="1"/>
</dbReference>
<comment type="caution">
    <text evidence="1">The sequence shown here is derived from an EMBL/GenBank/DDBJ whole genome shotgun (WGS) entry which is preliminary data.</text>
</comment>
<dbReference type="EMBL" id="VLLG01000003">
    <property type="protein sequence ID" value="TWI89291.1"/>
    <property type="molecule type" value="Genomic_DNA"/>
</dbReference>
<evidence type="ECO:0000313" key="2">
    <source>
        <dbReference type="Proteomes" id="UP000316778"/>
    </source>
</evidence>
<sequence>MANSTGACPPLNITSNMQATTEKHQAATGHSHAQQQTGQLEVVYYTDPLCCWSWAFEPAWQQLLREYEGRISWRYCMGGLLADWKAYHDTMNAVSKPLQMGPLWMQARQVSGQPLNDRIWFLDPPASSYPACLAVKCAGLQSARAEHLYLYYARNAVMAAGRNIAKKAVLLEAAADLETAHPGTLDLQRFEADLQQDAALALFRQDLQEVSYRNITRFPTLVIHSAGKKSVMMTGYRPYEALAQLLAQL</sequence>
<dbReference type="Gene3D" id="3.40.30.10">
    <property type="entry name" value="Glutaredoxin"/>
    <property type="match status" value="1"/>
</dbReference>
<organism evidence="1 2">
    <name type="scientific">Chitinophaga japonensis</name>
    <name type="common">Flexibacter japonensis</name>
    <dbReference type="NCBI Taxonomy" id="104662"/>
    <lineage>
        <taxon>Bacteria</taxon>
        <taxon>Pseudomonadati</taxon>
        <taxon>Bacteroidota</taxon>
        <taxon>Chitinophagia</taxon>
        <taxon>Chitinophagales</taxon>
        <taxon>Chitinophagaceae</taxon>
        <taxon>Chitinophaga</taxon>
    </lineage>
</organism>
<name>A0A562T6X2_CHIJA</name>
<keyword evidence="2" id="KW-1185">Reference proteome</keyword>
<evidence type="ECO:0000313" key="1">
    <source>
        <dbReference type="EMBL" id="TWI89291.1"/>
    </source>
</evidence>
<accession>A0A562T6X2</accession>
<dbReference type="AlphaFoldDB" id="A0A562T6X2"/>
<dbReference type="PANTHER" id="PTHR13887:SF54">
    <property type="entry name" value="DSBA FAMILY PROTEIN"/>
    <property type="match status" value="1"/>
</dbReference>
<keyword evidence="1" id="KW-0413">Isomerase</keyword>
<proteinExistence type="predicted"/>
<gene>
    <name evidence="1" type="ORF">LX66_3387</name>
</gene>
<reference evidence="1 2" key="1">
    <citation type="journal article" date="2013" name="Stand. Genomic Sci.">
        <title>Genomic Encyclopedia of Type Strains, Phase I: The one thousand microbial genomes (KMG-I) project.</title>
        <authorList>
            <person name="Kyrpides N.C."/>
            <person name="Woyke T."/>
            <person name="Eisen J.A."/>
            <person name="Garrity G."/>
            <person name="Lilburn T.G."/>
            <person name="Beck B.J."/>
            <person name="Whitman W.B."/>
            <person name="Hugenholtz P."/>
            <person name="Klenk H.P."/>
        </authorList>
    </citation>
    <scope>NUCLEOTIDE SEQUENCE [LARGE SCALE GENOMIC DNA]</scope>
    <source>
        <strain evidence="1 2">DSM 13484</strain>
    </source>
</reference>
<dbReference type="InterPro" id="IPR036249">
    <property type="entry name" value="Thioredoxin-like_sf"/>
</dbReference>
<dbReference type="Pfam" id="PF13743">
    <property type="entry name" value="Thioredoxin_5"/>
    <property type="match status" value="1"/>
</dbReference>
<dbReference type="CDD" id="cd03025">
    <property type="entry name" value="DsbA_FrnE_like"/>
    <property type="match status" value="1"/>
</dbReference>
<dbReference type="GO" id="GO:0016853">
    <property type="term" value="F:isomerase activity"/>
    <property type="evidence" value="ECO:0007669"/>
    <property type="project" value="UniProtKB-KW"/>
</dbReference>
<protein>
    <submittedName>
        <fullName evidence="1">Putative DsbA family dithiol-disulfide isomerase</fullName>
    </submittedName>
</protein>